<proteinExistence type="predicted"/>
<protein>
    <submittedName>
        <fullName evidence="2">Uncharacterized protein</fullName>
    </submittedName>
</protein>
<gene>
    <name evidence="2" type="ORF">FocTR4_00003381</name>
</gene>
<evidence type="ECO:0000256" key="1">
    <source>
        <dbReference type="SAM" id="MobiDB-lite"/>
    </source>
</evidence>
<dbReference type="AlphaFoldDB" id="A0A5C6T7R6"/>
<feature type="compositionally biased region" description="Low complexity" evidence="1">
    <location>
        <begin position="438"/>
        <end position="465"/>
    </location>
</feature>
<accession>A0A5C6T7R6</accession>
<evidence type="ECO:0000313" key="2">
    <source>
        <dbReference type="EMBL" id="TXC07000.1"/>
    </source>
</evidence>
<comment type="caution">
    <text evidence="2">The sequence shown here is derived from an EMBL/GenBank/DDBJ whole genome shotgun (WGS) entry which is preliminary data.</text>
</comment>
<organism evidence="2 3">
    <name type="scientific">Fusarium oxysporum f. sp. cubense</name>
    <dbReference type="NCBI Taxonomy" id="61366"/>
    <lineage>
        <taxon>Eukaryota</taxon>
        <taxon>Fungi</taxon>
        <taxon>Dikarya</taxon>
        <taxon>Ascomycota</taxon>
        <taxon>Pezizomycotina</taxon>
        <taxon>Sordariomycetes</taxon>
        <taxon>Hypocreomycetidae</taxon>
        <taxon>Hypocreales</taxon>
        <taxon>Nectriaceae</taxon>
        <taxon>Fusarium</taxon>
        <taxon>Fusarium oxysporum species complex</taxon>
    </lineage>
</organism>
<reference evidence="2 3" key="1">
    <citation type="submission" date="2019-07" db="EMBL/GenBank/DDBJ databases">
        <title>The First High-Quality Draft Genome Sequence of the Causal Agent of the Current Panama Disease Epidemic.</title>
        <authorList>
            <person name="Warmington R.J."/>
            <person name="Kay W."/>
            <person name="Jeffries A."/>
            <person name="Bebber D."/>
            <person name="Moore K."/>
            <person name="Studholme D.J."/>
        </authorList>
    </citation>
    <scope>NUCLEOTIDE SEQUENCE [LARGE SCALE GENOMIC DNA]</scope>
    <source>
        <strain evidence="2 3">TR4</strain>
    </source>
</reference>
<evidence type="ECO:0000313" key="3">
    <source>
        <dbReference type="Proteomes" id="UP000321331"/>
    </source>
</evidence>
<dbReference type="Proteomes" id="UP000321331">
    <property type="component" value="Unassembled WGS sequence"/>
</dbReference>
<name>A0A5C6T7R6_FUSOC</name>
<sequence>MLSSLTTTVNVISVAVYTMVRPTGSVIETEKMLDTIQLPIVLTSGQEQLGSDVQATPTEDASKISASQKAATETLPPVTPTLFIYNADEYMIHTPTGSVISANPTATTIELGCPVQSDCPYEYSNTFVVGPWASTVVPEGLASTGTFHWYLANSYWGTALSVECLMSSGMPQTCTRLVTGMQTRTWDSEDIHAGTVTDTATNMIPGATLGTRFTHMSIVITAGQELLGEATSTTTDRASPEKTNGAGPSAACVMGVMAIATLHHQHPTIVIRYITKMSSALTTPVFILPFALYKERTPSAAVIAANPTATTLQLYCPDEVSAECKSSGYNNSIVVGPWASKTVPAGAASTGIFHWMLALNDLGGVSSVECLVSSGTPQTCTTMMLPKETGEDGITDVATGFGSITKEFELKFGTLPIVITKGQELLETTSQATTTEDSSAAQATGSETEATSAEVTATSTSTDAAAPKETNGAGSSAVRMLSTIFMAGLASLIVQF</sequence>
<dbReference type="EMBL" id="VMNF01000005">
    <property type="protein sequence ID" value="TXC07000.1"/>
    <property type="molecule type" value="Genomic_DNA"/>
</dbReference>
<feature type="region of interest" description="Disordered" evidence="1">
    <location>
        <begin position="430"/>
        <end position="473"/>
    </location>
</feature>